<dbReference type="InterPro" id="IPR027417">
    <property type="entry name" value="P-loop_NTPase"/>
</dbReference>
<comment type="similarity">
    <text evidence="2 10">Belongs to the HsdR family.</text>
</comment>
<evidence type="ECO:0000256" key="4">
    <source>
        <dbReference type="ARBA" id="ARBA00022741"/>
    </source>
</evidence>
<dbReference type="InterPro" id="IPR004473">
    <property type="entry name" value="Restrct_endonuc_typeI_HsdR"/>
</dbReference>
<evidence type="ECO:0000256" key="10">
    <source>
        <dbReference type="RuleBase" id="RU364115"/>
    </source>
</evidence>
<dbReference type="Proteomes" id="UP000220251">
    <property type="component" value="Unassembled WGS sequence"/>
</dbReference>
<reference evidence="13" key="1">
    <citation type="submission" date="2015-06" db="EMBL/GenBank/DDBJ databases">
        <authorList>
            <person name="Bertelli C."/>
        </authorList>
    </citation>
    <scope>NUCLEOTIDE SEQUENCE [LARGE SCALE GENOMIC DNA]</scope>
    <source>
        <strain evidence="13">CRIB-30</strain>
    </source>
</reference>
<name>A0A0H5DPZ6_9BACT</name>
<dbReference type="OrthoDB" id="9758243at2"/>
<keyword evidence="3" id="KW-0540">Nuclease</keyword>
<dbReference type="Gene3D" id="3.40.50.300">
    <property type="entry name" value="P-loop containing nucleotide triphosphate hydrolases"/>
    <property type="match status" value="2"/>
</dbReference>
<dbReference type="InterPro" id="IPR007409">
    <property type="entry name" value="Restrct_endonuc_type1_HsdR_N"/>
</dbReference>
<dbReference type="EC" id="3.1.21.3" evidence="10"/>
<dbReference type="AlphaFoldDB" id="A0A0H5DPZ6"/>
<dbReference type="PANTHER" id="PTHR30195">
    <property type="entry name" value="TYPE I SITE-SPECIFIC DEOXYRIBONUCLEASE PROTEIN SUBUNIT M AND R"/>
    <property type="match status" value="1"/>
</dbReference>
<dbReference type="PROSITE" id="PS51192">
    <property type="entry name" value="HELICASE_ATP_BIND_1"/>
    <property type="match status" value="1"/>
</dbReference>
<feature type="domain" description="Helicase ATP-binding" evidence="11">
    <location>
        <begin position="264"/>
        <end position="441"/>
    </location>
</feature>
<dbReference type="SMART" id="SM00487">
    <property type="entry name" value="DEXDc"/>
    <property type="match status" value="1"/>
</dbReference>
<comment type="subunit">
    <text evidence="10">The type I restriction/modification system is composed of three polypeptides R, M and S.</text>
</comment>
<evidence type="ECO:0000256" key="1">
    <source>
        <dbReference type="ARBA" id="ARBA00000851"/>
    </source>
</evidence>
<protein>
    <recommendedName>
        <fullName evidence="10">Type I restriction enzyme endonuclease subunit</fullName>
        <shortName evidence="10">R protein</shortName>
        <ecNumber evidence="10">3.1.21.3</ecNumber>
    </recommendedName>
</protein>
<dbReference type="GO" id="GO:0009035">
    <property type="term" value="F:type I site-specific deoxyribonuclease activity"/>
    <property type="evidence" value="ECO:0007669"/>
    <property type="project" value="UniProtKB-EC"/>
</dbReference>
<dbReference type="CDD" id="cd22332">
    <property type="entry name" value="HsdR_N"/>
    <property type="match status" value="1"/>
</dbReference>
<evidence type="ECO:0000256" key="6">
    <source>
        <dbReference type="ARBA" id="ARBA00022759"/>
    </source>
</evidence>
<dbReference type="InterPro" id="IPR051268">
    <property type="entry name" value="Type-I_R_enzyme_R_subunit"/>
</dbReference>
<keyword evidence="13" id="KW-1185">Reference proteome</keyword>
<dbReference type="InterPro" id="IPR040980">
    <property type="entry name" value="SWI2_SNF2"/>
</dbReference>
<keyword evidence="6" id="KW-0255">Endonuclease</keyword>
<evidence type="ECO:0000259" key="11">
    <source>
        <dbReference type="PROSITE" id="PS51192"/>
    </source>
</evidence>
<evidence type="ECO:0000256" key="9">
    <source>
        <dbReference type="ARBA" id="ARBA00023125"/>
    </source>
</evidence>
<gene>
    <name evidence="12" type="ORF">ELAC_0213</name>
</gene>
<comment type="catalytic activity">
    <reaction evidence="1 10">
        <text>Endonucleolytic cleavage of DNA to give random double-stranded fragments with terminal 5'-phosphates, ATP is simultaneously hydrolyzed.</text>
        <dbReference type="EC" id="3.1.21.3"/>
    </reaction>
</comment>
<keyword evidence="4 10" id="KW-0547">Nucleotide-binding</keyword>
<dbReference type="NCBIfam" id="TIGR00348">
    <property type="entry name" value="hsdR"/>
    <property type="match status" value="1"/>
</dbReference>
<dbReference type="EMBL" id="CWGJ01000003">
    <property type="protein sequence ID" value="CRX37574.1"/>
    <property type="molecule type" value="Genomic_DNA"/>
</dbReference>
<dbReference type="InterPro" id="IPR014001">
    <property type="entry name" value="Helicase_ATP-bd"/>
</dbReference>
<evidence type="ECO:0000256" key="2">
    <source>
        <dbReference type="ARBA" id="ARBA00008598"/>
    </source>
</evidence>
<dbReference type="Pfam" id="PF04313">
    <property type="entry name" value="HSDR_N"/>
    <property type="match status" value="1"/>
</dbReference>
<evidence type="ECO:0000256" key="5">
    <source>
        <dbReference type="ARBA" id="ARBA00022747"/>
    </source>
</evidence>
<keyword evidence="8 10" id="KW-0067">ATP-binding</keyword>
<dbReference type="GO" id="GO:0003677">
    <property type="term" value="F:DNA binding"/>
    <property type="evidence" value="ECO:0007669"/>
    <property type="project" value="UniProtKB-KW"/>
</dbReference>
<sequence>MKNVGHNEEITQQRVIQLFRNELGYRYLGNWIDEAGNRNIEEELLLKYLQKQGYEDVLIKRAIHLISKAADDKSKSSYDRNKDVYELLRYGVNVRPEVGENTQTIHLIDWNNPENNDFAIAEEVTVKGVDSKSHTKRPDVVIYVNGIALGVIELKRSTVSVSEGIRQNLDNQKSIFIQHFFSTIQLVMAGNDTEGLRYGTIETPEKYYLTWKEESSISNTLDRHISQICNKARFLELIHDYIVFDAGIKKLCRPNQYFGIRAAQEYLKRQEGGIIWHTQGSGKSLTMVWLAKWIRENITDARVLIITDRKELDEQIEKTFKGVNEKIYRTKSGADLLSTLNETTPWLVCSLIHKFGGKDEEENGTDIKKFIEEMKRAIPSNFQAKGNLFVFVDECHRTQSGDLHKAMKAFLPNALFLGFTGTPLLKADKQRSIEIFGPYIHTYKFNEAVEDGVVLDLRYEARDIDQKITSQEKIDLWFTSKTKNLTDLAKAQLKKRWGTLRKVLSSQSRLEKIVADILLDMETRDRLISGRGNAMLVCDSIFSACKFYELFDKTDLGGKCAIVTSYKPSPADIKGEESGEGMTEKLRQYEIYNKMLAGQDPDAFEKAVKKKFVDEPGQMKLLIVVDKLLTGFDAPSATYLYIDKQMHDHGLFQAICRVNRLDGDDKEYGYIIDYKDLFKHLEKSVTDYTAEALAGYDKADVAGLLQDRLSTAKERLEQARESIKSLCEPVEPPKDTPAYMHYFCAKDSGNSEQLKENEPKRLALYKLTAAFIRAFANIANELEEAGYSLAEINLLKSEVDYYEKVRTEVKIASSDYIDLKMFEPAMRHLIDTYIRAEESEKISAFDDLSLIQLIVERGPDAVQSLPKGMQKKEAVAETIENNVRKLIIDEHPINPKYYEKMSELLSALIEQRRQQAIDYETYLAKVIELTKQVQNPANNANYPSSVNTAGQRALYDNLDESEEIALAVHEAVIKNRQDDWRNNRIKRIKVQNAIKGALTKRQGFMVREEPGTYMGESTDPHDALTSKILDIVQNQPEY</sequence>
<dbReference type="InterPro" id="IPR055180">
    <property type="entry name" value="HsdR_RecA-like_helicase_dom_2"/>
</dbReference>
<proteinExistence type="inferred from homology"/>
<evidence type="ECO:0000256" key="7">
    <source>
        <dbReference type="ARBA" id="ARBA00022801"/>
    </source>
</evidence>
<organism evidence="12 13">
    <name type="scientific">Estrella lausannensis</name>
    <dbReference type="NCBI Taxonomy" id="483423"/>
    <lineage>
        <taxon>Bacteria</taxon>
        <taxon>Pseudomonadati</taxon>
        <taxon>Chlamydiota</taxon>
        <taxon>Chlamydiia</taxon>
        <taxon>Parachlamydiales</taxon>
        <taxon>Candidatus Criblamydiaceae</taxon>
        <taxon>Estrella</taxon>
    </lineage>
</organism>
<dbReference type="Pfam" id="PF22679">
    <property type="entry name" value="T1R_D3-like"/>
    <property type="match status" value="1"/>
</dbReference>
<keyword evidence="9 10" id="KW-0238">DNA-binding</keyword>
<dbReference type="Pfam" id="PF18766">
    <property type="entry name" value="SWI2_SNF2"/>
    <property type="match status" value="1"/>
</dbReference>
<evidence type="ECO:0000313" key="13">
    <source>
        <dbReference type="Proteomes" id="UP000220251"/>
    </source>
</evidence>
<comment type="function">
    <text evidence="10">Subunit R is required for both nuclease and ATPase activities, but not for modification.</text>
</comment>
<keyword evidence="5 10" id="KW-0680">Restriction system</keyword>
<dbReference type="CDD" id="cd18800">
    <property type="entry name" value="SF2_C_EcoR124I-like"/>
    <property type="match status" value="1"/>
</dbReference>
<evidence type="ECO:0000256" key="8">
    <source>
        <dbReference type="ARBA" id="ARBA00022840"/>
    </source>
</evidence>
<dbReference type="GO" id="GO:0005524">
    <property type="term" value="F:ATP binding"/>
    <property type="evidence" value="ECO:0007669"/>
    <property type="project" value="UniProtKB-KW"/>
</dbReference>
<dbReference type="GO" id="GO:0009307">
    <property type="term" value="P:DNA restriction-modification system"/>
    <property type="evidence" value="ECO:0007669"/>
    <property type="project" value="UniProtKB-KW"/>
</dbReference>
<evidence type="ECO:0000256" key="3">
    <source>
        <dbReference type="ARBA" id="ARBA00022722"/>
    </source>
</evidence>
<dbReference type="CDD" id="cd18030">
    <property type="entry name" value="DEXHc_RE_I_HsdR"/>
    <property type="match status" value="1"/>
</dbReference>
<dbReference type="PANTHER" id="PTHR30195:SF15">
    <property type="entry name" value="TYPE I RESTRICTION ENZYME HINDI ENDONUCLEASE SUBUNIT"/>
    <property type="match status" value="1"/>
</dbReference>
<dbReference type="Gene3D" id="3.90.1570.50">
    <property type="match status" value="1"/>
</dbReference>
<dbReference type="SUPFAM" id="SSF52540">
    <property type="entry name" value="P-loop containing nucleoside triphosphate hydrolases"/>
    <property type="match status" value="2"/>
</dbReference>
<dbReference type="RefSeq" id="WP_098037435.1">
    <property type="nucleotide sequence ID" value="NZ_CWGJ01000003.1"/>
</dbReference>
<evidence type="ECO:0000313" key="12">
    <source>
        <dbReference type="EMBL" id="CRX37574.1"/>
    </source>
</evidence>
<accession>A0A0H5DPZ6</accession>
<keyword evidence="7 10" id="KW-0378">Hydrolase</keyword>